<protein>
    <recommendedName>
        <fullName evidence="4">FXSXX-COOH protein</fullName>
    </recommendedName>
</protein>
<dbReference type="Proteomes" id="UP001230908">
    <property type="component" value="Unassembled WGS sequence"/>
</dbReference>
<dbReference type="EMBL" id="JAVHUY010000002">
    <property type="protein sequence ID" value="MDQ7903255.1"/>
    <property type="molecule type" value="Genomic_DNA"/>
</dbReference>
<evidence type="ECO:0000313" key="3">
    <source>
        <dbReference type="Proteomes" id="UP001230908"/>
    </source>
</evidence>
<comment type="caution">
    <text evidence="2">The sequence shown here is derived from an EMBL/GenBank/DDBJ whole genome shotgun (WGS) entry which is preliminary data.</text>
</comment>
<keyword evidence="3" id="KW-1185">Reference proteome</keyword>
<accession>A0ABU0Z875</accession>
<evidence type="ECO:0000256" key="1">
    <source>
        <dbReference type="SAM" id="MobiDB-lite"/>
    </source>
</evidence>
<gene>
    <name evidence="2" type="ORF">RB614_01810</name>
</gene>
<evidence type="ECO:0008006" key="4">
    <source>
        <dbReference type="Google" id="ProtNLM"/>
    </source>
</evidence>
<dbReference type="RefSeq" id="WP_308710540.1">
    <property type="nucleotide sequence ID" value="NZ_JAVHUY010000002.1"/>
</dbReference>
<reference evidence="2 3" key="1">
    <citation type="submission" date="2023-08" db="EMBL/GenBank/DDBJ databases">
        <title>Phytohabitans sansha sp. nov., isolated from marine sediment.</title>
        <authorList>
            <person name="Zhao Y."/>
            <person name="Yi K."/>
        </authorList>
    </citation>
    <scope>NUCLEOTIDE SEQUENCE [LARGE SCALE GENOMIC DNA]</scope>
    <source>
        <strain evidence="2 3">ZYX-F-186</strain>
    </source>
</reference>
<sequence length="60" mass="6598">MNRVDSRPQGFGPPGLDPTRLAHLSQTPLTQIASEHPKLMAAVCRRLVDDSEPTRFQSGI</sequence>
<organism evidence="2 3">
    <name type="scientific">Phytohabitans maris</name>
    <dbReference type="NCBI Taxonomy" id="3071409"/>
    <lineage>
        <taxon>Bacteria</taxon>
        <taxon>Bacillati</taxon>
        <taxon>Actinomycetota</taxon>
        <taxon>Actinomycetes</taxon>
        <taxon>Micromonosporales</taxon>
        <taxon>Micromonosporaceae</taxon>
    </lineage>
</organism>
<name>A0ABU0Z875_9ACTN</name>
<proteinExistence type="predicted"/>
<evidence type="ECO:0000313" key="2">
    <source>
        <dbReference type="EMBL" id="MDQ7903255.1"/>
    </source>
</evidence>
<feature type="region of interest" description="Disordered" evidence="1">
    <location>
        <begin position="1"/>
        <end position="21"/>
    </location>
</feature>